<proteinExistence type="predicted"/>
<comment type="caution">
    <text evidence="2">The sequence shown here is derived from an EMBL/GenBank/DDBJ whole genome shotgun (WGS) entry which is preliminary data.</text>
</comment>
<dbReference type="PROSITE" id="PS50943">
    <property type="entry name" value="HTH_CROC1"/>
    <property type="match status" value="1"/>
</dbReference>
<evidence type="ECO:0000259" key="1">
    <source>
        <dbReference type="PROSITE" id="PS50943"/>
    </source>
</evidence>
<keyword evidence="3" id="KW-1185">Reference proteome</keyword>
<evidence type="ECO:0000313" key="2">
    <source>
        <dbReference type="EMBL" id="MES0833122.1"/>
    </source>
</evidence>
<feature type="domain" description="HTH cro/C1-type" evidence="1">
    <location>
        <begin position="39"/>
        <end position="75"/>
    </location>
</feature>
<dbReference type="Proteomes" id="UP001432401">
    <property type="component" value="Unassembled WGS sequence"/>
</dbReference>
<organism evidence="2 3">
    <name type="scientific">Nocardiopsis tropica</name>
    <dbReference type="NCBI Taxonomy" id="109330"/>
    <lineage>
        <taxon>Bacteria</taxon>
        <taxon>Bacillati</taxon>
        <taxon>Actinomycetota</taxon>
        <taxon>Actinomycetes</taxon>
        <taxon>Streptosporangiales</taxon>
        <taxon>Nocardiopsidaceae</taxon>
        <taxon>Nocardiopsis</taxon>
    </lineage>
</organism>
<dbReference type="InterPro" id="IPR001387">
    <property type="entry name" value="Cro/C1-type_HTH"/>
</dbReference>
<reference evidence="2 3" key="1">
    <citation type="submission" date="2024-06" db="EMBL/GenBank/DDBJ databases">
        <authorList>
            <person name="Bataeva Y.V."/>
            <person name="Grigorian L.N."/>
            <person name="Solomentsev V.I."/>
        </authorList>
    </citation>
    <scope>NUCLEOTIDE SEQUENCE [LARGE SCALE GENOMIC DNA]</scope>
    <source>
        <strain evidence="3">SCPM-O-B-12605 (RCAM04882)</strain>
    </source>
</reference>
<evidence type="ECO:0000313" key="3">
    <source>
        <dbReference type="Proteomes" id="UP001432401"/>
    </source>
</evidence>
<dbReference type="InterPro" id="IPR010982">
    <property type="entry name" value="Lambda_DNA-bd_dom_sf"/>
</dbReference>
<sequence>MLRPPASRPSPLRQARLDQGATLEQVCAELDALTPDGSSGVTPSMLSGWELGRHTTTRRYRSLLADYYGLSVEALFAHQDQTAGPMDPPRLLTDPRELREAMVEVARNAREFLAVTGSRSRDAPYLEAIEETLDARPTLVHYRLLFGPPRTPALIAHLHRLLELRDPDDRSWGMKTLHIGLIDADLPERFFVTSERVAVVPLPSLTSMYGFDSGVVLGAQIAARLLDHARQGYAAATRVETTAALRTLTTHARTRQDTA</sequence>
<dbReference type="EMBL" id="JBEQNB010000002">
    <property type="protein sequence ID" value="MES0833122.1"/>
    <property type="molecule type" value="Genomic_DNA"/>
</dbReference>
<name>A0ABV1ZPR6_9ACTN</name>
<gene>
    <name evidence="2" type="ORF">ABUK86_05010</name>
</gene>
<dbReference type="Gene3D" id="1.10.260.40">
    <property type="entry name" value="lambda repressor-like DNA-binding domains"/>
    <property type="match status" value="1"/>
</dbReference>
<accession>A0ABV1ZPR6</accession>
<dbReference type="SUPFAM" id="SSF47413">
    <property type="entry name" value="lambda repressor-like DNA-binding domains"/>
    <property type="match status" value="1"/>
</dbReference>
<protein>
    <submittedName>
        <fullName evidence="2">Helix-turn-helix transcriptional regulator</fullName>
    </submittedName>
</protein>
<dbReference type="CDD" id="cd00093">
    <property type="entry name" value="HTH_XRE"/>
    <property type="match status" value="1"/>
</dbReference>
<dbReference type="RefSeq" id="WP_344177297.1">
    <property type="nucleotide sequence ID" value="NZ_JBEQNA010000001.1"/>
</dbReference>